<name>A0A5B0EG51_9MICC</name>
<protein>
    <recommendedName>
        <fullName evidence="4">NAD(+) diphosphatase</fullName>
        <ecNumber evidence="4">3.6.1.22</ecNumber>
    </recommendedName>
</protein>
<evidence type="ECO:0000256" key="2">
    <source>
        <dbReference type="ARBA" id="ARBA00001947"/>
    </source>
</evidence>
<dbReference type="Gene3D" id="3.90.79.10">
    <property type="entry name" value="Nucleoside Triphosphate Pyrophosphohydrolase"/>
    <property type="match status" value="1"/>
</dbReference>
<comment type="cofactor">
    <cofactor evidence="1">
        <name>Mg(2+)</name>
        <dbReference type="ChEBI" id="CHEBI:18420"/>
    </cofactor>
</comment>
<comment type="cofactor">
    <cofactor evidence="2">
        <name>Zn(2+)</name>
        <dbReference type="ChEBI" id="CHEBI:29105"/>
    </cofactor>
</comment>
<keyword evidence="5" id="KW-0479">Metal-binding</keyword>
<dbReference type="EMBL" id="VOBL01000005">
    <property type="protein sequence ID" value="KAA0978024.1"/>
    <property type="molecule type" value="Genomic_DNA"/>
</dbReference>
<dbReference type="InterPro" id="IPR000086">
    <property type="entry name" value="NUDIX_hydrolase_dom"/>
</dbReference>
<evidence type="ECO:0000256" key="1">
    <source>
        <dbReference type="ARBA" id="ARBA00001946"/>
    </source>
</evidence>
<dbReference type="InterPro" id="IPR020084">
    <property type="entry name" value="NUDIX_hydrolase_CS"/>
</dbReference>
<evidence type="ECO:0000256" key="8">
    <source>
        <dbReference type="ARBA" id="ARBA00023027"/>
    </source>
</evidence>
<gene>
    <name evidence="11" type="primary">nudC</name>
    <name evidence="11" type="ORF">FQ154_07175</name>
</gene>
<evidence type="ECO:0000259" key="10">
    <source>
        <dbReference type="PROSITE" id="PS51462"/>
    </source>
</evidence>
<evidence type="ECO:0000256" key="9">
    <source>
        <dbReference type="ARBA" id="ARBA00023679"/>
    </source>
</evidence>
<dbReference type="InterPro" id="IPR050241">
    <property type="entry name" value="NAD-cap_RNA_hydrolase_NudC"/>
</dbReference>
<dbReference type="Pfam" id="PF09297">
    <property type="entry name" value="Zn_ribbon_NUD"/>
    <property type="match status" value="1"/>
</dbReference>
<accession>A0A5B0EG51</accession>
<organism evidence="11 12">
    <name type="scientific">Paeniglutamicibacter gangotriensis</name>
    <dbReference type="NCBI Taxonomy" id="254787"/>
    <lineage>
        <taxon>Bacteria</taxon>
        <taxon>Bacillati</taxon>
        <taxon>Actinomycetota</taxon>
        <taxon>Actinomycetes</taxon>
        <taxon>Micrococcales</taxon>
        <taxon>Micrococcaceae</taxon>
        <taxon>Paeniglutamicibacter</taxon>
    </lineage>
</organism>
<proteinExistence type="inferred from homology"/>
<dbReference type="Proteomes" id="UP000323856">
    <property type="component" value="Unassembled WGS sequence"/>
</dbReference>
<evidence type="ECO:0000256" key="3">
    <source>
        <dbReference type="ARBA" id="ARBA00009595"/>
    </source>
</evidence>
<comment type="caution">
    <text evidence="11">The sequence shown here is derived from an EMBL/GenBank/DDBJ whole genome shotgun (WGS) entry which is preliminary data.</text>
</comment>
<dbReference type="GO" id="GO:0046872">
    <property type="term" value="F:metal ion binding"/>
    <property type="evidence" value="ECO:0007669"/>
    <property type="project" value="UniProtKB-KW"/>
</dbReference>
<keyword evidence="7" id="KW-0460">Magnesium</keyword>
<dbReference type="SUPFAM" id="SSF55811">
    <property type="entry name" value="Nudix"/>
    <property type="match status" value="1"/>
</dbReference>
<evidence type="ECO:0000256" key="4">
    <source>
        <dbReference type="ARBA" id="ARBA00012381"/>
    </source>
</evidence>
<evidence type="ECO:0000256" key="5">
    <source>
        <dbReference type="ARBA" id="ARBA00022723"/>
    </source>
</evidence>
<dbReference type="PANTHER" id="PTHR42904:SF6">
    <property type="entry name" value="NAD-CAPPED RNA HYDROLASE NUDT12"/>
    <property type="match status" value="1"/>
</dbReference>
<dbReference type="Pfam" id="PF09296">
    <property type="entry name" value="NUDIX-like"/>
    <property type="match status" value="1"/>
</dbReference>
<dbReference type="PROSITE" id="PS00893">
    <property type="entry name" value="NUDIX_BOX"/>
    <property type="match status" value="1"/>
</dbReference>
<dbReference type="Pfam" id="PF00293">
    <property type="entry name" value="NUDIX"/>
    <property type="match status" value="1"/>
</dbReference>
<dbReference type="GO" id="GO:0019677">
    <property type="term" value="P:NAD+ catabolic process"/>
    <property type="evidence" value="ECO:0007669"/>
    <property type="project" value="TreeGrafter"/>
</dbReference>
<dbReference type="InterPro" id="IPR049734">
    <property type="entry name" value="NudC-like_C"/>
</dbReference>
<keyword evidence="6 11" id="KW-0378">Hydrolase</keyword>
<dbReference type="AlphaFoldDB" id="A0A5B0EG51"/>
<dbReference type="GO" id="GO:0006742">
    <property type="term" value="P:NADP+ catabolic process"/>
    <property type="evidence" value="ECO:0007669"/>
    <property type="project" value="TreeGrafter"/>
</dbReference>
<dbReference type="EC" id="3.6.1.22" evidence="4"/>
<dbReference type="PROSITE" id="PS51462">
    <property type="entry name" value="NUDIX"/>
    <property type="match status" value="1"/>
</dbReference>
<dbReference type="InterPro" id="IPR015797">
    <property type="entry name" value="NUDIX_hydrolase-like_dom_sf"/>
</dbReference>
<reference evidence="11 12" key="1">
    <citation type="submission" date="2019-07" db="EMBL/GenBank/DDBJ databases">
        <title>Analysis of the biochemical properties, biological activity and biotechnological potential of siderophores and biosurfactants produced by Antarctic psychrotolerant bacteria.</title>
        <authorList>
            <person name="Styczynski M."/>
            <person name="Krucon T."/>
            <person name="Decewicz P."/>
            <person name="Dziewit L."/>
        </authorList>
    </citation>
    <scope>NUCLEOTIDE SEQUENCE [LARGE SCALE GENOMIC DNA]</scope>
    <source>
        <strain evidence="11 12">ANT_H27</strain>
    </source>
</reference>
<dbReference type="GO" id="GO:0005829">
    <property type="term" value="C:cytosol"/>
    <property type="evidence" value="ECO:0007669"/>
    <property type="project" value="TreeGrafter"/>
</dbReference>
<dbReference type="RefSeq" id="WP_149619168.1">
    <property type="nucleotide sequence ID" value="NZ_VOBL01000005.1"/>
</dbReference>
<dbReference type="NCBIfam" id="NF001299">
    <property type="entry name" value="PRK00241.1"/>
    <property type="match status" value="1"/>
</dbReference>
<dbReference type="GO" id="GO:0110153">
    <property type="term" value="F:RNA NAD-cap (NMN-forming) hydrolase activity"/>
    <property type="evidence" value="ECO:0007669"/>
    <property type="project" value="RHEA"/>
</dbReference>
<dbReference type="InterPro" id="IPR015375">
    <property type="entry name" value="NADH_PPase-like_N"/>
</dbReference>
<dbReference type="Gene3D" id="3.90.79.20">
    <property type="match status" value="1"/>
</dbReference>
<keyword evidence="8" id="KW-0520">NAD</keyword>
<feature type="domain" description="Nudix hydrolase" evidence="10">
    <location>
        <begin position="176"/>
        <end position="300"/>
    </location>
</feature>
<dbReference type="OrthoDB" id="9791656at2"/>
<evidence type="ECO:0000313" key="12">
    <source>
        <dbReference type="Proteomes" id="UP000323856"/>
    </source>
</evidence>
<evidence type="ECO:0000256" key="7">
    <source>
        <dbReference type="ARBA" id="ARBA00022842"/>
    </source>
</evidence>
<dbReference type="CDD" id="cd03429">
    <property type="entry name" value="NUDIX_NADH_pyrophosphatase_Nudt13"/>
    <property type="match status" value="1"/>
</dbReference>
<dbReference type="InterPro" id="IPR015376">
    <property type="entry name" value="Znr_NADH_PPase"/>
</dbReference>
<comment type="catalytic activity">
    <reaction evidence="9">
        <text>a 5'-end NAD(+)-phospho-ribonucleoside in mRNA + H2O = a 5'-end phospho-adenosine-phospho-ribonucleoside in mRNA + beta-nicotinamide D-ribonucleotide + 2 H(+)</text>
        <dbReference type="Rhea" id="RHEA:60876"/>
        <dbReference type="Rhea" id="RHEA-COMP:15698"/>
        <dbReference type="Rhea" id="RHEA-COMP:15719"/>
        <dbReference type="ChEBI" id="CHEBI:14649"/>
        <dbReference type="ChEBI" id="CHEBI:15377"/>
        <dbReference type="ChEBI" id="CHEBI:15378"/>
        <dbReference type="ChEBI" id="CHEBI:144029"/>
        <dbReference type="ChEBI" id="CHEBI:144051"/>
    </reaction>
    <physiologicalReaction direction="left-to-right" evidence="9">
        <dbReference type="Rhea" id="RHEA:60877"/>
    </physiologicalReaction>
</comment>
<evidence type="ECO:0000313" key="11">
    <source>
        <dbReference type="EMBL" id="KAA0978024.1"/>
    </source>
</evidence>
<dbReference type="PANTHER" id="PTHR42904">
    <property type="entry name" value="NUDIX HYDROLASE, NUDC SUBFAMILY"/>
    <property type="match status" value="1"/>
</dbReference>
<evidence type="ECO:0000256" key="6">
    <source>
        <dbReference type="ARBA" id="ARBA00022801"/>
    </source>
</evidence>
<sequence>MSHTVSSHESSHPALGALPLARAAIDRRCERRTEAGWLDALRTREDTRHLVLIGGRARVLDGALTLLQHPEVPDGGATIYLGFDGEAEILLHSFHEAPQDAAGPVASHATHPGEWLGLRDVAAGLTARDAGLFVEAVAIANWNHAMNFCPGCGGPLEMRDSGWVKVCIAEGTEYFPRTDPAVIVAITDDADRLLLGANKAWGGTRFSTLAGFVEPGESLEAAVVREVAEESGVQVTNPRYMGSQPWPFPRSLMLGFTATALGTELVPDGQEIIDLRWFTREELANDVRSGAIAVPSGVSIASALIEHWFGGVLPEPEHLEN</sequence>
<dbReference type="GO" id="GO:0035529">
    <property type="term" value="F:NADH pyrophosphatase activity"/>
    <property type="evidence" value="ECO:0007669"/>
    <property type="project" value="TreeGrafter"/>
</dbReference>
<comment type="similarity">
    <text evidence="3">Belongs to the Nudix hydrolase family. NudC subfamily.</text>
</comment>